<reference evidence="1 2" key="1">
    <citation type="submission" date="2022-11" db="EMBL/GenBank/DDBJ databases">
        <title>Draft genome sequence of Saccharopolyspora sp. WRP15-2 isolated from rhizosphere soils of wild rice in Thailand.</title>
        <authorList>
            <person name="Duangmal K."/>
            <person name="Kammanee S."/>
            <person name="Muangham S."/>
        </authorList>
    </citation>
    <scope>NUCLEOTIDE SEQUENCE [LARGE SCALE GENOMIC DNA]</scope>
    <source>
        <strain evidence="1 2">WRP15-2</strain>
    </source>
</reference>
<protein>
    <submittedName>
        <fullName evidence="1">Uncharacterized protein</fullName>
    </submittedName>
</protein>
<organism evidence="1 2">
    <name type="scientific">Saccharopolyspora oryzae</name>
    <dbReference type="NCBI Taxonomy" id="2997343"/>
    <lineage>
        <taxon>Bacteria</taxon>
        <taxon>Bacillati</taxon>
        <taxon>Actinomycetota</taxon>
        <taxon>Actinomycetes</taxon>
        <taxon>Pseudonocardiales</taxon>
        <taxon>Pseudonocardiaceae</taxon>
        <taxon>Saccharopolyspora</taxon>
    </lineage>
</organism>
<dbReference type="EMBL" id="JAQGLA010000007">
    <property type="protein sequence ID" value="MDA3625157.1"/>
    <property type="molecule type" value="Genomic_DNA"/>
</dbReference>
<gene>
    <name evidence="1" type="ORF">OU415_06905</name>
</gene>
<sequence length="107" mass="11640">MRAPEVVKLCGVLSSARSWRSALSGASRLRGFCSTAVIATSPLAQEEECQLECKLQGVGMLAADSGGQLRVVEPARRGRSPQARRRTLDRWVEELVYQELIRAGALA</sequence>
<keyword evidence="2" id="KW-1185">Reference proteome</keyword>
<evidence type="ECO:0000313" key="1">
    <source>
        <dbReference type="EMBL" id="MDA3625157.1"/>
    </source>
</evidence>
<evidence type="ECO:0000313" key="2">
    <source>
        <dbReference type="Proteomes" id="UP001210380"/>
    </source>
</evidence>
<accession>A0ABT4UVQ7</accession>
<dbReference type="RefSeq" id="WP_270947737.1">
    <property type="nucleotide sequence ID" value="NZ_JAQGLA010000007.1"/>
</dbReference>
<name>A0ABT4UVQ7_9PSEU</name>
<dbReference type="Proteomes" id="UP001210380">
    <property type="component" value="Unassembled WGS sequence"/>
</dbReference>
<proteinExistence type="predicted"/>
<comment type="caution">
    <text evidence="1">The sequence shown here is derived from an EMBL/GenBank/DDBJ whole genome shotgun (WGS) entry which is preliminary data.</text>
</comment>